<dbReference type="GO" id="GO:0005988">
    <property type="term" value="P:lactose metabolic process"/>
    <property type="evidence" value="ECO:0007669"/>
    <property type="project" value="UniProtKB-KW"/>
</dbReference>
<name>A0A9E2KCB4_9FIRM</name>
<dbReference type="GO" id="GO:0005524">
    <property type="term" value="F:ATP binding"/>
    <property type="evidence" value="ECO:0007669"/>
    <property type="project" value="UniProtKB-KW"/>
</dbReference>
<organism evidence="8 9">
    <name type="scientific">Candidatus Cellulosilyticum pullistercoris</name>
    <dbReference type="NCBI Taxonomy" id="2838521"/>
    <lineage>
        <taxon>Bacteria</taxon>
        <taxon>Bacillati</taxon>
        <taxon>Bacillota</taxon>
        <taxon>Clostridia</taxon>
        <taxon>Lachnospirales</taxon>
        <taxon>Cellulosilyticaceae</taxon>
        <taxon>Cellulosilyticum</taxon>
    </lineage>
</organism>
<dbReference type="PANTHER" id="PTHR46566">
    <property type="entry name" value="1-PHOSPHOFRUCTOKINASE-RELATED"/>
    <property type="match status" value="1"/>
</dbReference>
<accession>A0A9E2KCB4</accession>
<evidence type="ECO:0000256" key="4">
    <source>
        <dbReference type="ARBA" id="ARBA00022777"/>
    </source>
</evidence>
<evidence type="ECO:0000256" key="2">
    <source>
        <dbReference type="ARBA" id="ARBA00022679"/>
    </source>
</evidence>
<feature type="domain" description="Carbohydrate kinase PfkB" evidence="7">
    <location>
        <begin position="42"/>
        <end position="274"/>
    </location>
</feature>
<keyword evidence="3 6" id="KW-0547">Nucleotide-binding</keyword>
<comment type="caution">
    <text evidence="8">The sequence shown here is derived from an EMBL/GenBank/DDBJ whole genome shotgun (WGS) entry which is preliminary data.</text>
</comment>
<sequence>MKRLIMTITPFPAIEYIYSVENCIPKEVIPSKNVSLNILSKGVYSAQMMKVLQEEPILITSLGGFAGKSIKYYLDKSKVKSDIVWTNYETPHQVKILLEKSADYYNLRSQEVFTMDKELDKLNYKLKNHIKKVSTLVISGKLPLGQNEEIYGKWIREAKLNNIKTVISTGQKEVWEQIVQERPYAILLTEDQLHTLDFPTDTYESITKSLIPFLGQGIHFICVYLKNRGALVLSRHKYCLVESSFQLINKNNTATSGAFLGALAISINRKYEQEKMGKLCLAASLSANDNVMHKICTRKDVDTHYKKNKIKQILL</sequence>
<evidence type="ECO:0000313" key="8">
    <source>
        <dbReference type="EMBL" id="MBU3804112.1"/>
    </source>
</evidence>
<evidence type="ECO:0000256" key="1">
    <source>
        <dbReference type="ARBA" id="ARBA00005380"/>
    </source>
</evidence>
<dbReference type="Proteomes" id="UP000824229">
    <property type="component" value="Unassembled WGS sequence"/>
</dbReference>
<dbReference type="Gene3D" id="3.40.1190.20">
    <property type="match status" value="1"/>
</dbReference>
<dbReference type="PIRSF" id="PIRSF000535">
    <property type="entry name" value="1PFK/6PFK/LacC"/>
    <property type="match status" value="1"/>
</dbReference>
<evidence type="ECO:0000256" key="3">
    <source>
        <dbReference type="ARBA" id="ARBA00022741"/>
    </source>
</evidence>
<keyword evidence="4" id="KW-0418">Kinase</keyword>
<dbReference type="SUPFAM" id="SSF53613">
    <property type="entry name" value="Ribokinase-like"/>
    <property type="match status" value="1"/>
</dbReference>
<dbReference type="PANTHER" id="PTHR46566:SF1">
    <property type="entry name" value="1-PHOSPHOFRUCTOKINASE"/>
    <property type="match status" value="1"/>
</dbReference>
<evidence type="ECO:0000259" key="7">
    <source>
        <dbReference type="Pfam" id="PF00294"/>
    </source>
</evidence>
<dbReference type="GO" id="GO:0009024">
    <property type="term" value="F:tagatose-6-phosphate kinase activity"/>
    <property type="evidence" value="ECO:0007669"/>
    <property type="project" value="UniProtKB-EC"/>
</dbReference>
<keyword evidence="5 6" id="KW-0067">ATP-binding</keyword>
<reference evidence="8" key="2">
    <citation type="submission" date="2021-04" db="EMBL/GenBank/DDBJ databases">
        <authorList>
            <person name="Gilroy R."/>
        </authorList>
    </citation>
    <scope>NUCLEOTIDE SEQUENCE</scope>
    <source>
        <strain evidence="8">B5-657</strain>
    </source>
</reference>
<protein>
    <recommendedName>
        <fullName evidence="6">Tagatose-6-phosphate kinase</fullName>
        <ecNumber evidence="6">2.7.1.144</ecNumber>
    </recommendedName>
</protein>
<dbReference type="InterPro" id="IPR011611">
    <property type="entry name" value="PfkB_dom"/>
</dbReference>
<comment type="catalytic activity">
    <reaction evidence="6">
        <text>D-tagatofuranose 6-phosphate + ATP = D-tagatofuranose 1,6-bisphosphate + ADP + H(+)</text>
        <dbReference type="Rhea" id="RHEA:12420"/>
        <dbReference type="ChEBI" id="CHEBI:15378"/>
        <dbReference type="ChEBI" id="CHEBI:30616"/>
        <dbReference type="ChEBI" id="CHEBI:58694"/>
        <dbReference type="ChEBI" id="CHEBI:58695"/>
        <dbReference type="ChEBI" id="CHEBI:456216"/>
        <dbReference type="EC" id="2.7.1.144"/>
    </reaction>
</comment>
<dbReference type="EMBL" id="JAHLFQ010000112">
    <property type="protein sequence ID" value="MBU3804112.1"/>
    <property type="molecule type" value="Genomic_DNA"/>
</dbReference>
<evidence type="ECO:0000313" key="9">
    <source>
        <dbReference type="Proteomes" id="UP000824229"/>
    </source>
</evidence>
<keyword evidence="6" id="KW-0423">Lactose metabolism</keyword>
<keyword evidence="2 6" id="KW-0808">Transferase</keyword>
<dbReference type="InterPro" id="IPR029056">
    <property type="entry name" value="Ribokinase-like"/>
</dbReference>
<dbReference type="GO" id="GO:0005829">
    <property type="term" value="C:cytosol"/>
    <property type="evidence" value="ECO:0007669"/>
    <property type="project" value="TreeGrafter"/>
</dbReference>
<dbReference type="GO" id="GO:0008443">
    <property type="term" value="F:phosphofructokinase activity"/>
    <property type="evidence" value="ECO:0007669"/>
    <property type="project" value="TreeGrafter"/>
</dbReference>
<dbReference type="AlphaFoldDB" id="A0A9E2KCB4"/>
<comment type="similarity">
    <text evidence="6">Belongs to the carbohydrate kinase PfkB family. LacC subfamily.</text>
</comment>
<evidence type="ECO:0000256" key="5">
    <source>
        <dbReference type="ARBA" id="ARBA00022840"/>
    </source>
</evidence>
<reference evidence="8" key="1">
    <citation type="journal article" date="2021" name="PeerJ">
        <title>Extensive microbial diversity within the chicken gut microbiome revealed by metagenomics and culture.</title>
        <authorList>
            <person name="Gilroy R."/>
            <person name="Ravi A."/>
            <person name="Getino M."/>
            <person name="Pursley I."/>
            <person name="Horton D.L."/>
            <person name="Alikhan N.F."/>
            <person name="Baker D."/>
            <person name="Gharbi K."/>
            <person name="Hall N."/>
            <person name="Watson M."/>
            <person name="Adriaenssens E.M."/>
            <person name="Foster-Nyarko E."/>
            <person name="Jarju S."/>
            <person name="Secka A."/>
            <person name="Antonio M."/>
            <person name="Oren A."/>
            <person name="Chaudhuri R.R."/>
            <person name="La Ragione R."/>
            <person name="Hildebrand F."/>
            <person name="Pallen M.J."/>
        </authorList>
    </citation>
    <scope>NUCLEOTIDE SEQUENCE</scope>
    <source>
        <strain evidence="8">B5-657</strain>
    </source>
</reference>
<dbReference type="EC" id="2.7.1.144" evidence="6"/>
<gene>
    <name evidence="8" type="ORF">H9872_05065</name>
</gene>
<evidence type="ECO:0000256" key="6">
    <source>
        <dbReference type="PIRNR" id="PIRNR000535"/>
    </source>
</evidence>
<proteinExistence type="inferred from homology"/>
<dbReference type="Pfam" id="PF00294">
    <property type="entry name" value="PfkB"/>
    <property type="match status" value="1"/>
</dbReference>
<comment type="similarity">
    <text evidence="1">Belongs to the carbohydrate kinase pfkB family.</text>
</comment>
<dbReference type="InterPro" id="IPR017583">
    <property type="entry name" value="Tagatose/fructose_Pkinase"/>
</dbReference>
<comment type="pathway">
    <text evidence="6">Carbohydrate metabolism; D-tagatose 6-phosphate degradation; D-glyceraldehyde 3-phosphate and glycerone phosphate from D-tagatose 6-phosphate: step 1/2.</text>
</comment>